<sequence length="49" mass="5956">MRIVEDEHGNRFLVIEDKEDLEKFKEDVLRRIREKASARKPPYETRSPK</sequence>
<name>A0A8D5ZHK9_9CREN</name>
<dbReference type="GeneID" id="66162833"/>
<evidence type="ECO:0000313" key="2">
    <source>
        <dbReference type="Proteomes" id="UP000825123"/>
    </source>
</evidence>
<dbReference type="KEGG" id="csty:KN1_10910"/>
<dbReference type="AlphaFoldDB" id="A0A8D5ZHK9"/>
<evidence type="ECO:0000313" key="1">
    <source>
        <dbReference type="EMBL" id="BCU69794.1"/>
    </source>
</evidence>
<gene>
    <name evidence="1" type="ORF">KN1_10910</name>
</gene>
<reference evidence="1 2" key="1">
    <citation type="submission" date="2021-04" db="EMBL/GenBank/DDBJ databases">
        <title>Complete genome sequence of Stygiolobus sp. KN-1.</title>
        <authorList>
            <person name="Nakamura K."/>
            <person name="Sakai H."/>
            <person name="Kurosawa N."/>
        </authorList>
    </citation>
    <scope>NUCLEOTIDE SEQUENCE [LARGE SCALE GENOMIC DNA]</scope>
    <source>
        <strain evidence="1 2">KN-1</strain>
    </source>
</reference>
<keyword evidence="2" id="KW-1185">Reference proteome</keyword>
<organism evidence="1 2">
    <name type="scientific">Stygiolobus caldivivus</name>
    <dbReference type="NCBI Taxonomy" id="2824673"/>
    <lineage>
        <taxon>Archaea</taxon>
        <taxon>Thermoproteota</taxon>
        <taxon>Thermoprotei</taxon>
        <taxon>Sulfolobales</taxon>
        <taxon>Sulfolobaceae</taxon>
        <taxon>Stygiolobus</taxon>
    </lineage>
</organism>
<dbReference type="RefSeq" id="WP_221289820.1">
    <property type="nucleotide sequence ID" value="NZ_AP024597.1"/>
</dbReference>
<proteinExistence type="predicted"/>
<dbReference type="EMBL" id="AP024597">
    <property type="protein sequence ID" value="BCU69794.1"/>
    <property type="molecule type" value="Genomic_DNA"/>
</dbReference>
<dbReference type="Proteomes" id="UP000825123">
    <property type="component" value="Chromosome"/>
</dbReference>
<protein>
    <submittedName>
        <fullName evidence="1">Uncharacterized protein</fullName>
    </submittedName>
</protein>
<accession>A0A8D5ZHK9</accession>